<organism evidence="1 2">
    <name type="scientific">Amycolatopsis acidiphila</name>
    <dbReference type="NCBI Taxonomy" id="715473"/>
    <lineage>
        <taxon>Bacteria</taxon>
        <taxon>Bacillati</taxon>
        <taxon>Actinomycetota</taxon>
        <taxon>Actinomycetes</taxon>
        <taxon>Pseudonocardiales</taxon>
        <taxon>Pseudonocardiaceae</taxon>
        <taxon>Amycolatopsis</taxon>
    </lineage>
</organism>
<dbReference type="EMBL" id="VJZA01000107">
    <property type="protein sequence ID" value="TVT16074.1"/>
    <property type="molecule type" value="Genomic_DNA"/>
</dbReference>
<comment type="caution">
    <text evidence="1">The sequence shown here is derived from an EMBL/GenBank/DDBJ whole genome shotgun (WGS) entry which is preliminary data.</text>
</comment>
<accession>A0A557ZVN1</accession>
<evidence type="ECO:0000313" key="2">
    <source>
        <dbReference type="Proteomes" id="UP000318578"/>
    </source>
</evidence>
<protein>
    <submittedName>
        <fullName evidence="1">Uncharacterized protein</fullName>
    </submittedName>
</protein>
<name>A0A557ZVN1_9PSEU</name>
<dbReference type="Proteomes" id="UP000318578">
    <property type="component" value="Unassembled WGS sequence"/>
</dbReference>
<dbReference type="RefSeq" id="WP_144644803.1">
    <property type="nucleotide sequence ID" value="NZ_BNAX01000017.1"/>
</dbReference>
<proteinExistence type="predicted"/>
<gene>
    <name evidence="1" type="ORF">FNH06_35230</name>
</gene>
<keyword evidence="2" id="KW-1185">Reference proteome</keyword>
<evidence type="ECO:0000313" key="1">
    <source>
        <dbReference type="EMBL" id="TVT16074.1"/>
    </source>
</evidence>
<reference evidence="1 2" key="1">
    <citation type="submission" date="2019-07" db="EMBL/GenBank/DDBJ databases">
        <title>New species of Amycolatopsis and Streptomyces.</title>
        <authorList>
            <person name="Duangmal K."/>
            <person name="Teo W.F.A."/>
            <person name="Lipun K."/>
        </authorList>
    </citation>
    <scope>NUCLEOTIDE SEQUENCE [LARGE SCALE GENOMIC DNA]</scope>
    <source>
        <strain evidence="1 2">JCM 30562</strain>
    </source>
</reference>
<dbReference type="OrthoDB" id="4870610at2"/>
<dbReference type="AlphaFoldDB" id="A0A557ZVN1"/>
<sequence>MARLTSAELAALSAPETDDVVTTTRLRDAGVTPHAIASRCRAGGPWRRLLPGVVLLDDGEPSRRQKLHAAASYGGEGSVVTGIDALRAQGIRLAPPHQVHTLVPLHRRIHSQDFVHLERTSRLPEPLRHDDIAFAPPARATIDIARRETVPERLRRLLALPVYYGLCTSDDLRAELDSGNQRGTASVREMLRNLGSMGETYLQGVARELLEAVPLPPPVWNVTVCDVQGRPIGVVDAWWDEVALGWQFGAGGQENAGPKMNHLALAAAGVVLVRTSPDQLREHVRRIAQELTSAFANAAKRRRPKVRALGSVPATV</sequence>